<feature type="domain" description="Heparan-alpha-glucosaminide N-acetyltransferase catalytic" evidence="2">
    <location>
        <begin position="7"/>
        <end position="224"/>
    </location>
</feature>
<feature type="transmembrane region" description="Helical" evidence="1">
    <location>
        <begin position="283"/>
        <end position="309"/>
    </location>
</feature>
<sequence>MSAPVRRFASVDALRGLTVAAMLLVNTPGDWGHVYAPLLHADWHGCTPTDLVFPFFLFVVGVSIALGPVALMERSGDLHALQRGVILRGLRIVALGLLLHLVAWWALDAAHYRPWGVLQRIGLCVLVAAPLAMRTSPRVQWAVVLAILLGYWGLLASWGYARFDNLSDRVDTALFAPLLYVYEPATGRGHDPEGLLSTLPAIATVLLGVRAGDWLRRGRLQRLFAAGVAMLALGALWSLALPVNKALWTSSYVLWTGGWAALALAAIHVLVDRRGWPAVGRAFGVNAIAAYAGSALMVYVLVAVGVWGALYRFGFAWLAPHVGPELPSLLFALAFVALWWGIVRAMDRRGWHLKI</sequence>
<organism evidence="3 4">
    <name type="scientific">Luteimonas kalidii</name>
    <dbReference type="NCBI Taxonomy" id="3042025"/>
    <lineage>
        <taxon>Bacteria</taxon>
        <taxon>Pseudomonadati</taxon>
        <taxon>Pseudomonadota</taxon>
        <taxon>Gammaproteobacteria</taxon>
        <taxon>Lysobacterales</taxon>
        <taxon>Lysobacteraceae</taxon>
        <taxon>Luteimonas</taxon>
    </lineage>
</organism>
<dbReference type="RefSeq" id="WP_280576860.1">
    <property type="nucleotide sequence ID" value="NZ_JARXRO010000009.1"/>
</dbReference>
<keyword evidence="1" id="KW-1133">Transmembrane helix</keyword>
<dbReference type="PANTHER" id="PTHR31061:SF24">
    <property type="entry name" value="LD22376P"/>
    <property type="match status" value="1"/>
</dbReference>
<keyword evidence="4" id="KW-1185">Reference proteome</keyword>
<keyword evidence="1" id="KW-0472">Membrane</keyword>
<evidence type="ECO:0000313" key="3">
    <source>
        <dbReference type="EMBL" id="MDH5832677.1"/>
    </source>
</evidence>
<gene>
    <name evidence="3" type="ORF">QFW81_01840</name>
</gene>
<feature type="transmembrane region" description="Helical" evidence="1">
    <location>
        <begin position="139"/>
        <end position="161"/>
    </location>
</feature>
<feature type="transmembrane region" description="Helical" evidence="1">
    <location>
        <begin position="85"/>
        <end position="106"/>
    </location>
</feature>
<feature type="transmembrane region" description="Helical" evidence="1">
    <location>
        <begin position="329"/>
        <end position="346"/>
    </location>
</feature>
<keyword evidence="1" id="KW-0812">Transmembrane</keyword>
<feature type="transmembrane region" description="Helical" evidence="1">
    <location>
        <begin position="51"/>
        <end position="73"/>
    </location>
</feature>
<dbReference type="Proteomes" id="UP001156873">
    <property type="component" value="Unassembled WGS sequence"/>
</dbReference>
<dbReference type="InterPro" id="IPR012429">
    <property type="entry name" value="HGSNAT_cat"/>
</dbReference>
<reference evidence="3 4" key="1">
    <citation type="submission" date="2023-04" db="EMBL/GenBank/DDBJ databases">
        <title>Luteimonas sp. M1R5S59.</title>
        <authorList>
            <person name="Sun J.-Q."/>
        </authorList>
    </citation>
    <scope>NUCLEOTIDE SEQUENCE [LARGE SCALE GENOMIC DNA]</scope>
    <source>
        <strain evidence="3 4">M1R5S59</strain>
    </source>
</reference>
<evidence type="ECO:0000256" key="1">
    <source>
        <dbReference type="SAM" id="Phobius"/>
    </source>
</evidence>
<name>A0ABT6JQ99_9GAMM</name>
<feature type="transmembrane region" description="Helical" evidence="1">
    <location>
        <begin position="223"/>
        <end position="240"/>
    </location>
</feature>
<protein>
    <submittedName>
        <fullName evidence="3">DUF5009 domain-containing protein</fullName>
    </submittedName>
</protein>
<accession>A0ABT6JQ99</accession>
<dbReference type="EMBL" id="JARXRO010000009">
    <property type="protein sequence ID" value="MDH5832677.1"/>
    <property type="molecule type" value="Genomic_DNA"/>
</dbReference>
<evidence type="ECO:0000313" key="4">
    <source>
        <dbReference type="Proteomes" id="UP001156873"/>
    </source>
</evidence>
<evidence type="ECO:0000259" key="2">
    <source>
        <dbReference type="Pfam" id="PF07786"/>
    </source>
</evidence>
<proteinExistence type="predicted"/>
<dbReference type="Pfam" id="PF07786">
    <property type="entry name" value="HGSNAT_cat"/>
    <property type="match status" value="1"/>
</dbReference>
<comment type="caution">
    <text evidence="3">The sequence shown here is derived from an EMBL/GenBank/DDBJ whole genome shotgun (WGS) entry which is preliminary data.</text>
</comment>
<feature type="transmembrane region" description="Helical" evidence="1">
    <location>
        <begin position="12"/>
        <end position="31"/>
    </location>
</feature>
<dbReference type="PANTHER" id="PTHR31061">
    <property type="entry name" value="LD22376P"/>
    <property type="match status" value="1"/>
</dbReference>
<feature type="transmembrane region" description="Helical" evidence="1">
    <location>
        <begin position="252"/>
        <end position="271"/>
    </location>
</feature>